<dbReference type="Pfam" id="PF17972">
    <property type="entry name" value="bMG5"/>
    <property type="match status" value="1"/>
</dbReference>
<evidence type="ECO:0000259" key="8">
    <source>
        <dbReference type="SMART" id="SM01360"/>
    </source>
</evidence>
<dbReference type="Proteomes" id="UP000565745">
    <property type="component" value="Unassembled WGS sequence"/>
</dbReference>
<dbReference type="Gene3D" id="3.50.4.10">
    <property type="entry name" value="Hepatocyte Growth Factor"/>
    <property type="match status" value="1"/>
</dbReference>
<name>A0A7W6M4X5_9RHOB</name>
<dbReference type="SMART" id="SM01419">
    <property type="entry name" value="Thiol-ester_cl"/>
    <property type="match status" value="1"/>
</dbReference>
<evidence type="ECO:0000256" key="4">
    <source>
        <dbReference type="ARBA" id="ARBA00023157"/>
    </source>
</evidence>
<dbReference type="OrthoDB" id="9767116at2"/>
<proteinExistence type="inferred from homology"/>
<feature type="domain" description="Alpha-2-macroglobulin" evidence="8">
    <location>
        <begin position="1166"/>
        <end position="1254"/>
    </location>
</feature>
<dbReference type="InterPro" id="IPR041203">
    <property type="entry name" value="Bact_A2M_MG5"/>
</dbReference>
<evidence type="ECO:0000256" key="5">
    <source>
        <dbReference type="SAM" id="SignalP"/>
    </source>
</evidence>
<feature type="signal peptide" evidence="5">
    <location>
        <begin position="1"/>
        <end position="27"/>
    </location>
</feature>
<dbReference type="Pfam" id="PF17962">
    <property type="entry name" value="bMG6"/>
    <property type="match status" value="1"/>
</dbReference>
<organism evidence="9 10">
    <name type="scientific">Sulfitobacter noctilucicola</name>
    <dbReference type="NCBI Taxonomy" id="1342301"/>
    <lineage>
        <taxon>Bacteria</taxon>
        <taxon>Pseudomonadati</taxon>
        <taxon>Pseudomonadota</taxon>
        <taxon>Alphaproteobacteria</taxon>
        <taxon>Rhodobacterales</taxon>
        <taxon>Roseobacteraceae</taxon>
        <taxon>Sulfitobacter</taxon>
    </lineage>
</organism>
<dbReference type="RefSeq" id="WP_025055480.1">
    <property type="nucleotide sequence ID" value="NZ_JACIFU010000001.1"/>
</dbReference>
<evidence type="ECO:0000259" key="7">
    <source>
        <dbReference type="SMART" id="SM01359"/>
    </source>
</evidence>
<dbReference type="InterPro" id="IPR002890">
    <property type="entry name" value="MG2"/>
</dbReference>
<dbReference type="CDD" id="cd02891">
    <property type="entry name" value="A2M_like"/>
    <property type="match status" value="1"/>
</dbReference>
<dbReference type="EMBL" id="JACIFU010000001">
    <property type="protein sequence ID" value="MBB4172426.1"/>
    <property type="molecule type" value="Genomic_DNA"/>
</dbReference>
<dbReference type="InterPro" id="IPR021868">
    <property type="entry name" value="Alpha_2_Macroglob_MG3"/>
</dbReference>
<keyword evidence="10" id="KW-1185">Reference proteome</keyword>
<dbReference type="InterPro" id="IPR011625">
    <property type="entry name" value="A2M_N_BRD"/>
</dbReference>
<keyword evidence="3" id="KW-0677">Repeat</keyword>
<feature type="chain" id="PRO_5030743205" description="Apple domain-containing protein" evidence="5">
    <location>
        <begin position="28"/>
        <end position="1815"/>
    </location>
</feature>
<dbReference type="InterPro" id="IPR003609">
    <property type="entry name" value="Pan_app"/>
</dbReference>
<dbReference type="InterPro" id="IPR049120">
    <property type="entry name" value="A2M_bMG2"/>
</dbReference>
<dbReference type="InterPro" id="IPR008930">
    <property type="entry name" value="Terpenoid_cyclase/PrenylTrfase"/>
</dbReference>
<dbReference type="Pfam" id="PF11974">
    <property type="entry name" value="bMG3"/>
    <property type="match status" value="1"/>
</dbReference>
<dbReference type="InterPro" id="IPR011626">
    <property type="entry name" value="Alpha-macroglobulin_TED"/>
</dbReference>
<sequence>MRGYFCRWRTVFLACISVLSICGLASAENAVPDHRYLFSRDVDFYGADLTNLFDTDQASCVRACSAQTDCVAFTFNTRSKACFPKSAITERSSYEGAISATKIATSSEVLDAEPDRIAELAFLPAEDFAQARRFVATNSQRYSFSDDLIDDLIAAMRSAGQSGDTNDAMRWAGKAVALSDRADLWTAYARFALIRAAEGNNAERTRIRAEALSAATNAYLRADRDGVRIDALRLLASALQLNNRGRDMIPALRLALTIDQRVDVQASLDDAIGKYGFRITGHRVDNNAAEPRICAEFSEPLIQTGADYEPFIRTQARGLVVQPDESQLCIDGVEHGARYTITFRAGLPGISGEVLHKDVDLSIYVRDRAPFVRFAGRSYVLPRGAETALPIETINIDTLDLSLRRVSDRNLVRAIRESYFGRPLSAYEDDRFSSDMAQEFWKGQATVQNTLNVEMTTRLPLADALSGEPAGIYVLSASVPGQDRYETPAAMQWFILSDLGLSTLSGVDGMTVAARSLATTSPRAGIKVSLISRANAVLGTATTDESGFAQFPAGLSRGDGAAQSALLMAQDGNSDIAFLPLTDPAFDLSDRGVEGHPPAPAIDTFLTTDRGAYRVGETIYATALTRSAKAEGLIELPVTAILSRPDGVEYSRQLSAGSQAGGHVFAVPLGHDIPRGAWRLDIKSDLNAAPLASQTVLVEDFLPERIDFDATLPDAPLRFGQSSDLAVDVRYLFGAPGAGLSVDGELRLRSTRRVDGWDGFRFGRHDTAFRTLTRGIDAAVTDGKGRAALSLPLSPLDEAPDTPIEAVSILRVAEGSGRPVERRITAPVATDAALIGIKPLFDDVLLEGAEAAFEVVAVGPDRTTTPMPLRWTVNKVETRYQWYELYGNWEWEPVTRRIRVATGELNYDDTPLRVTAPTEWGAYELVVERIGSPYAASSVAFNSGWYGGDGATDTPDRLEMSLNADTFATGDTATLRLMAEGDGVALISVLSNRVIERRTVPVAAGENTLDLDVTEDWGTGAYITASVLRGMDVADAQNPSRQLGLVHAKVLPGAKELSVSIEAPDVIDGQVGTLNASVLVDGITEGQTGYVTLAAVDVGILNLTGFQAPDVTDHYFGQRRLGVEIRDIYGRLIDGMNGAMGSVRSGGDAAAAVQVQSAPPTEKLMAHFSGPIPVGPDGRAEVEIPKPAFNGTIKLMAIAWTATSVGDTSRDVVAQDPVVVTASLPRFLAPGDNSRLLLELVDAQNAGGDAKLELYADAGLAMGDYPFSVSLEGEKKLRLEIPLAAREIGDHQITVVLTTSDGTELRKELTVPVRDNDPQVATTRQFKLGAGETFTFDGNVFAGLRLGTSTATLTAGPLARFDVPGLLMQLDRYPYGCTEQVTSGAMPLLYLSATAQAAGLGASADIRSRIDQAISRVLARQSSNGSFGMWQAQSGEFWLDAYVADFLSRARDVGYDVPDLAFSLAMDNLRNRISYAPDFDKGGEDIAYALLVLAQEGAANMGDLRYYADTKAEAFGTPMALAQLGAALAAYGDQIRADELFRRSASLLKTPLNTDGWRTDFGSPLRDRAAVLKLAVEAGSEAINRPDLISALHGTSRSLSTQEAAQVLLAAHALSSSDNKSTLQVDGKPAEGPIVKRLDDTSGAFSDIRNTGSTPVDVTMTTYGVPEVAPDANGYGYKITRSVYTMDGAAVSGSAVAGDRHVIVIEVTPFEAIGARLIIEDPLAAGYEIDNPNLLRSGDIAALDWLVTADAEMTEFRADRFIAAVNHRNAEPFRLAYVVRAVTPGIYHKPAATVADMYRPEYRANTAASQVRITP</sequence>
<dbReference type="Pfam" id="PF14295">
    <property type="entry name" value="PAN_4"/>
    <property type="match status" value="1"/>
</dbReference>
<evidence type="ECO:0000256" key="3">
    <source>
        <dbReference type="ARBA" id="ARBA00022737"/>
    </source>
</evidence>
<dbReference type="SMART" id="SM01359">
    <property type="entry name" value="A2M_N_2"/>
    <property type="match status" value="1"/>
</dbReference>
<comment type="similarity">
    <text evidence="1">Belongs to the protease inhibitor I39 (alpha-2-macroglobulin) family. Bacterial alpha-2-macroglobulin subfamily.</text>
</comment>
<dbReference type="Pfam" id="PF17973">
    <property type="entry name" value="bMG10"/>
    <property type="match status" value="1"/>
</dbReference>
<comment type="caution">
    <text evidence="9">The sequence shown here is derived from an EMBL/GenBank/DDBJ whole genome shotgun (WGS) entry which is preliminary data.</text>
</comment>
<evidence type="ECO:0000256" key="2">
    <source>
        <dbReference type="ARBA" id="ARBA00022729"/>
    </source>
</evidence>
<dbReference type="Pfam" id="PF21142">
    <property type="entry name" value="A2M_bMG2"/>
    <property type="match status" value="1"/>
</dbReference>
<dbReference type="PIRSF" id="PIRSF038980">
    <property type="entry name" value="A2M_bac"/>
    <property type="match status" value="1"/>
</dbReference>
<feature type="domain" description="Alpha-2-macroglobulin bait region" evidence="7">
    <location>
        <begin position="958"/>
        <end position="1103"/>
    </location>
</feature>
<dbReference type="InterPro" id="IPR000177">
    <property type="entry name" value="Apple"/>
</dbReference>
<dbReference type="InterPro" id="IPR041462">
    <property type="entry name" value="Bact_A2M_MG6"/>
</dbReference>
<dbReference type="CDD" id="cd01100">
    <property type="entry name" value="APPLE_Factor_XI_like"/>
    <property type="match status" value="1"/>
</dbReference>
<dbReference type="InterPro" id="IPR001599">
    <property type="entry name" value="Macroglobln_a2"/>
</dbReference>
<evidence type="ECO:0008006" key="11">
    <source>
        <dbReference type="Google" id="ProtNLM"/>
    </source>
</evidence>
<accession>A0A7W6M4X5</accession>
<dbReference type="GO" id="GO:0004866">
    <property type="term" value="F:endopeptidase inhibitor activity"/>
    <property type="evidence" value="ECO:0007669"/>
    <property type="project" value="InterPro"/>
</dbReference>
<feature type="domain" description="Apple" evidence="6">
    <location>
        <begin position="38"/>
        <end position="104"/>
    </location>
</feature>
<dbReference type="Pfam" id="PF01835">
    <property type="entry name" value="MG2"/>
    <property type="match status" value="1"/>
</dbReference>
<dbReference type="Gene3D" id="1.50.10.20">
    <property type="match status" value="1"/>
</dbReference>
<dbReference type="GO" id="GO:0005615">
    <property type="term" value="C:extracellular space"/>
    <property type="evidence" value="ECO:0007669"/>
    <property type="project" value="InterPro"/>
</dbReference>
<dbReference type="GO" id="GO:0006508">
    <property type="term" value="P:proteolysis"/>
    <property type="evidence" value="ECO:0007669"/>
    <property type="project" value="InterPro"/>
</dbReference>
<dbReference type="InterPro" id="IPR051802">
    <property type="entry name" value="YfhM-like"/>
</dbReference>
<dbReference type="SUPFAM" id="SSF48239">
    <property type="entry name" value="Terpenoid cyclases/Protein prenyltransferases"/>
    <property type="match status" value="1"/>
</dbReference>
<evidence type="ECO:0000259" key="6">
    <source>
        <dbReference type="SMART" id="SM00223"/>
    </source>
</evidence>
<protein>
    <recommendedName>
        <fullName evidence="11">Apple domain-containing protein</fullName>
    </recommendedName>
</protein>
<dbReference type="Pfam" id="PF07703">
    <property type="entry name" value="A2M_BRD"/>
    <property type="match status" value="1"/>
</dbReference>
<keyword evidence="2 5" id="KW-0732">Signal</keyword>
<dbReference type="PANTHER" id="PTHR40094:SF1">
    <property type="entry name" value="UBIQUITIN DOMAIN-CONTAINING PROTEIN"/>
    <property type="match status" value="1"/>
</dbReference>
<dbReference type="SMART" id="SM00223">
    <property type="entry name" value="APPLE"/>
    <property type="match status" value="1"/>
</dbReference>
<evidence type="ECO:0000256" key="1">
    <source>
        <dbReference type="ARBA" id="ARBA00010556"/>
    </source>
</evidence>
<reference evidence="9 10" key="1">
    <citation type="submission" date="2020-08" db="EMBL/GenBank/DDBJ databases">
        <title>Genomic Encyclopedia of Type Strains, Phase IV (KMG-IV): sequencing the most valuable type-strain genomes for metagenomic binning, comparative biology and taxonomic classification.</title>
        <authorList>
            <person name="Goeker M."/>
        </authorList>
    </citation>
    <scope>NUCLEOTIDE SEQUENCE [LARGE SCALE GENOMIC DNA]</scope>
    <source>
        <strain evidence="9 10">DSM 101015</strain>
    </source>
</reference>
<evidence type="ECO:0000313" key="10">
    <source>
        <dbReference type="Proteomes" id="UP000565745"/>
    </source>
</evidence>
<dbReference type="InterPro" id="IPR041246">
    <property type="entry name" value="Bact_MG10"/>
</dbReference>
<dbReference type="Pfam" id="PF07678">
    <property type="entry name" value="TED_complement"/>
    <property type="match status" value="1"/>
</dbReference>
<evidence type="ECO:0000313" key="9">
    <source>
        <dbReference type="EMBL" id="MBB4172426.1"/>
    </source>
</evidence>
<keyword evidence="4" id="KW-1015">Disulfide bond</keyword>
<dbReference type="InterPro" id="IPR047565">
    <property type="entry name" value="Alpha-macroglob_thiol-ester_cl"/>
</dbReference>
<gene>
    <name evidence="9" type="ORF">GGR93_000187</name>
</gene>
<dbReference type="SMART" id="SM01360">
    <property type="entry name" value="A2M"/>
    <property type="match status" value="1"/>
</dbReference>
<dbReference type="PANTHER" id="PTHR40094">
    <property type="entry name" value="ALPHA-2-MACROGLOBULIN HOMOLOG"/>
    <property type="match status" value="1"/>
</dbReference>
<dbReference type="Gene3D" id="2.60.40.1930">
    <property type="match status" value="1"/>
</dbReference>
<dbReference type="InterPro" id="IPR026284">
    <property type="entry name" value="A2MG_proteobact"/>
</dbReference>